<comment type="caution">
    <text evidence="4">The sequence shown here is derived from an EMBL/GenBank/DDBJ whole genome shotgun (WGS) entry which is preliminary data.</text>
</comment>
<dbReference type="SUPFAM" id="SSF52058">
    <property type="entry name" value="L domain-like"/>
    <property type="match status" value="1"/>
</dbReference>
<evidence type="ECO:0000313" key="4">
    <source>
        <dbReference type="EMBL" id="KAF7995239.1"/>
    </source>
</evidence>
<sequence length="535" mass="60614">MGPIYLIVQQFKLINESSVSTLRFHGNHVLRTSKLKDTILNVRTVSTMQNYFPCDCQLYDIIDSDFVNGSKKQFRENNYCISPLDYNGIHMISIDFDTIAKCHDHVIQDNLGSSALEQTVTFRHQHLQQSYAKACAVNISRLMYHRAQIIIILVVLRLGTFVTCQNVENTSSGIMDCPPTCICLSSKQVLCNTGGLYEIPTYLNHGVEDLSLSKNNFLIIESDAFSSLRSLKKLSLDGNNITSIKPFGFRGLSRLTDLSIQHTPLNYIGSYSFATLQNITLLMLSHNRIKYIEENSFAGSTNIKLIYLSNNPLITIQSRAFAGLTYVEGLILPSGIKSIEPDSFNGLQYVHVIKLSFMDLNYLQSFTFRGLSNVQSLNIQESDLGIIKKNAFNGLFHIDNLNIFNNKIDAIEEFKIINESSVSTLRFHGNHVLRTSKLKDTILNVRTVSTMQNYFPCDCQLYDIIDSDFVNGSKKQFRENNYCISPLDYNGIHMISIDFDTIAKCHDHVIQDNLGSSAVKITHKLIFLILLFYVF</sequence>
<proteinExistence type="predicted"/>
<dbReference type="PANTHER" id="PTHR24373">
    <property type="entry name" value="SLIT RELATED LEUCINE-RICH REPEAT NEURONAL PROTEIN"/>
    <property type="match status" value="1"/>
</dbReference>
<dbReference type="GO" id="GO:0031012">
    <property type="term" value="C:extracellular matrix"/>
    <property type="evidence" value="ECO:0007669"/>
    <property type="project" value="TreeGrafter"/>
</dbReference>
<dbReference type="AlphaFoldDB" id="A0A835CTN2"/>
<evidence type="ECO:0000256" key="3">
    <source>
        <dbReference type="ARBA" id="ARBA00022737"/>
    </source>
</evidence>
<keyword evidence="5" id="KW-1185">Reference proteome</keyword>
<dbReference type="InterPro" id="IPR001611">
    <property type="entry name" value="Leu-rich_rpt"/>
</dbReference>
<reference evidence="4 5" key="1">
    <citation type="submission" date="2020-08" db="EMBL/GenBank/DDBJ databases">
        <title>Aphidius gifuensis genome sequencing and assembly.</title>
        <authorList>
            <person name="Du Z."/>
        </authorList>
    </citation>
    <scope>NUCLEOTIDE SEQUENCE [LARGE SCALE GENOMIC DNA]</scope>
    <source>
        <strain evidence="4">YNYX2018</strain>
        <tissue evidence="4">Adults</tissue>
    </source>
</reference>
<accession>A0A835CTN2</accession>
<dbReference type="Proteomes" id="UP000639338">
    <property type="component" value="Unassembled WGS sequence"/>
</dbReference>
<gene>
    <name evidence="4" type="ORF">HCN44_004711</name>
</gene>
<dbReference type="InterPro" id="IPR026906">
    <property type="entry name" value="LRR_5"/>
</dbReference>
<organism evidence="4 5">
    <name type="scientific">Aphidius gifuensis</name>
    <name type="common">Parasitoid wasp</name>
    <dbReference type="NCBI Taxonomy" id="684658"/>
    <lineage>
        <taxon>Eukaryota</taxon>
        <taxon>Metazoa</taxon>
        <taxon>Ecdysozoa</taxon>
        <taxon>Arthropoda</taxon>
        <taxon>Hexapoda</taxon>
        <taxon>Insecta</taxon>
        <taxon>Pterygota</taxon>
        <taxon>Neoptera</taxon>
        <taxon>Endopterygota</taxon>
        <taxon>Hymenoptera</taxon>
        <taxon>Apocrita</taxon>
        <taxon>Ichneumonoidea</taxon>
        <taxon>Braconidae</taxon>
        <taxon>Aphidiinae</taxon>
        <taxon>Aphidius</taxon>
    </lineage>
</organism>
<evidence type="ECO:0000313" key="5">
    <source>
        <dbReference type="Proteomes" id="UP000639338"/>
    </source>
</evidence>
<dbReference type="Gene3D" id="3.80.10.10">
    <property type="entry name" value="Ribonuclease Inhibitor"/>
    <property type="match status" value="2"/>
</dbReference>
<protein>
    <submittedName>
        <fullName evidence="4">Uncharacterized protein</fullName>
    </submittedName>
</protein>
<dbReference type="InterPro" id="IPR050328">
    <property type="entry name" value="Dev_Immune_Receptor"/>
</dbReference>
<name>A0A835CTN2_APHGI</name>
<dbReference type="Pfam" id="PF13306">
    <property type="entry name" value="LRR_5"/>
    <property type="match status" value="2"/>
</dbReference>
<dbReference type="GO" id="GO:0005615">
    <property type="term" value="C:extracellular space"/>
    <property type="evidence" value="ECO:0007669"/>
    <property type="project" value="TreeGrafter"/>
</dbReference>
<dbReference type="PROSITE" id="PS51450">
    <property type="entry name" value="LRR"/>
    <property type="match status" value="1"/>
</dbReference>
<dbReference type="PANTHER" id="PTHR24373:SF370">
    <property type="entry name" value="FISH-LIPS, ISOFORM E"/>
    <property type="match status" value="1"/>
</dbReference>
<keyword evidence="3" id="KW-0677">Repeat</keyword>
<dbReference type="EMBL" id="JACMRX010000002">
    <property type="protein sequence ID" value="KAF7995239.1"/>
    <property type="molecule type" value="Genomic_DNA"/>
</dbReference>
<keyword evidence="2" id="KW-0732">Signal</keyword>
<dbReference type="InterPro" id="IPR032675">
    <property type="entry name" value="LRR_dom_sf"/>
</dbReference>
<evidence type="ECO:0000256" key="1">
    <source>
        <dbReference type="ARBA" id="ARBA00022614"/>
    </source>
</evidence>
<dbReference type="SMART" id="SM00369">
    <property type="entry name" value="LRR_TYP"/>
    <property type="match status" value="5"/>
</dbReference>
<evidence type="ECO:0000256" key="2">
    <source>
        <dbReference type="ARBA" id="ARBA00022729"/>
    </source>
</evidence>
<dbReference type="OrthoDB" id="6363818at2759"/>
<dbReference type="InterPro" id="IPR003591">
    <property type="entry name" value="Leu-rich_rpt_typical-subtyp"/>
</dbReference>
<keyword evidence="1" id="KW-0433">Leucine-rich repeat</keyword>